<organism evidence="1 2">
    <name type="scientific">Neofusicoccum parvum</name>
    <dbReference type="NCBI Taxonomy" id="310453"/>
    <lineage>
        <taxon>Eukaryota</taxon>
        <taxon>Fungi</taxon>
        <taxon>Dikarya</taxon>
        <taxon>Ascomycota</taxon>
        <taxon>Pezizomycotina</taxon>
        <taxon>Dothideomycetes</taxon>
        <taxon>Dothideomycetes incertae sedis</taxon>
        <taxon>Botryosphaeriales</taxon>
        <taxon>Botryosphaeriaceae</taxon>
        <taxon>Neofusicoccum</taxon>
    </lineage>
</organism>
<gene>
    <name evidence="1" type="primary">g1814</name>
    <name evidence="1" type="ORF">NpPPO83_00001814</name>
</gene>
<reference evidence="1" key="1">
    <citation type="submission" date="2024-09" db="EMBL/GenBank/DDBJ databases">
        <title>Draft Genome Sequences of Neofusicoccum parvum.</title>
        <authorList>
            <person name="Ashida A."/>
            <person name="Camagna M."/>
            <person name="Tanaka A."/>
            <person name="Takemoto D."/>
        </authorList>
    </citation>
    <scope>NUCLEOTIDE SEQUENCE</scope>
    <source>
        <strain evidence="1">PPO83</strain>
    </source>
</reference>
<evidence type="ECO:0000313" key="2">
    <source>
        <dbReference type="Proteomes" id="UP001165186"/>
    </source>
</evidence>
<keyword evidence="2" id="KW-1185">Reference proteome</keyword>
<sequence length="1067" mass="118058">MNCYPAPTPCPAPLAAGSLGAAACYAPIHPCAHDPHRDSTTNVDYTADFTQSLYHVKPRRRPAHPKKPPAWDPDTDIWVDEPAADPGRPMPPQPRPKPARQSALFTLPAQKMPMPMPQDDDALRPRRRRVSALLAEKGLRSTAHPAARHDEKAKKPELLKDPRRRTIYVPSDDTTIMTIHPGFPQPTRRPRSPDLGFDLVTLSEEDPDQPPPAIKRNRAPRKSLAAAPKRGPLRQSSRPLQGVSFVEDVVGKTLGKENIPPGVLLKDCKQLRPSAAVPSDSKPRTKPAAKPEPARKERLRPAAPTSSSAAKNAVTRKRTSSDSVGSPSKALRTARATAITRPPLLDAATKRQTRSSTSNPSSPFYISRSPPQALRRNRVEKPPSKLSVPRVPQKAQQQDKYPVLSEDLDKPQLYEDNWLSYQEVSITQLVNKLFDCVDLSSQDEGQEDGALRRKLLAVYQDPSVPLLHKRLQASLMYGALSIPKDLLAKALRLKDDVGLRRKYLNLFVNVYEPSVLRAAAEAIVGRECPVSSRLSSGSSASDCDQRQRRAEKKAIEGFLDTFFIRNEDAVRVKTGIGSISSIARGRDKGDDFGSEGWLWRRTTLRSLMLVLLLDMSKTKDVVNIPLFQVSSPYKSSDAVLQELASMLLPSLGDLSRPLGHLDYHLHCVQYPLQEYKYRVENLATDLRDGVLLTRLVELLLYPPTVLALQKDVTITMPTGDILTSCFGVGDAESWVLSQHLKFPCIGRAQKLYNLQIALSALGGVKGIAGQAVKDVTAEDIVDGHREKTLGLLWGLVGKWGLEALVDWKELENETQRYRSRYYDQQPEDYQDPDSEDESELAELQGLEKYTALLHGWARSIARLRGLRVANLTTSFSDGLAIEAIVDEYIACFPASSTAAALANAPTSSTGSLAAKLKSIGCSNAFISLFTNTSITTRPIPSKDFTITTLTFLASRLLPASRAHRAAVTLQRWYRIRLSRREVSKRVALMQLASHCATVVQTRERVVGAAIVLQRAWRSVLDARIGKLVRDVTTFQALARGWAVRRATLDSRKKGGAARRVERVRGGW</sequence>
<accession>A0ACB5SDE9</accession>
<proteinExistence type="predicted"/>
<name>A0ACB5SDE9_9PEZI</name>
<protein>
    <submittedName>
        <fullName evidence="1">Calmodulin-binding protein sha1 protein</fullName>
    </submittedName>
</protein>
<comment type="caution">
    <text evidence="1">The sequence shown here is derived from an EMBL/GenBank/DDBJ whole genome shotgun (WGS) entry which is preliminary data.</text>
</comment>
<dbReference type="EMBL" id="BSXG01000073">
    <property type="protein sequence ID" value="GME35781.1"/>
    <property type="molecule type" value="Genomic_DNA"/>
</dbReference>
<dbReference type="Proteomes" id="UP001165186">
    <property type="component" value="Unassembled WGS sequence"/>
</dbReference>
<evidence type="ECO:0000313" key="1">
    <source>
        <dbReference type="EMBL" id="GME35781.1"/>
    </source>
</evidence>